<protein>
    <submittedName>
        <fullName evidence="3">Molybdenum ABC transporter ATP-binding protein</fullName>
    </submittedName>
</protein>
<evidence type="ECO:0000259" key="1">
    <source>
        <dbReference type="Pfam" id="PF04016"/>
    </source>
</evidence>
<reference evidence="3 4" key="1">
    <citation type="submission" date="2013-08" db="EMBL/GenBank/DDBJ databases">
        <title>The genome sequence of Skermanella stibiiresistens.</title>
        <authorList>
            <person name="Zhu W."/>
            <person name="Wang G."/>
        </authorList>
    </citation>
    <scope>NUCLEOTIDE SEQUENCE [LARGE SCALE GENOMIC DNA]</scope>
    <source>
        <strain evidence="3 4">SB22</strain>
    </source>
</reference>
<dbReference type="Gene3D" id="3.40.50.11590">
    <property type="match status" value="1"/>
</dbReference>
<dbReference type="Pfam" id="PF10649">
    <property type="entry name" value="DUF2478"/>
    <property type="match status" value="1"/>
</dbReference>
<dbReference type="SUPFAM" id="SSF159713">
    <property type="entry name" value="Dhaf3308-like"/>
    <property type="match status" value="1"/>
</dbReference>
<dbReference type="Proteomes" id="UP000019486">
    <property type="component" value="Unassembled WGS sequence"/>
</dbReference>
<feature type="domain" description="Putative heavy-metal chelation" evidence="1">
    <location>
        <begin position="291"/>
        <end position="416"/>
    </location>
</feature>
<comment type="caution">
    <text evidence="3">The sequence shown here is derived from an EMBL/GenBank/DDBJ whole genome shotgun (WGS) entry which is preliminary data.</text>
</comment>
<dbReference type="Pfam" id="PF13938">
    <property type="entry name" value="DUF4213"/>
    <property type="match status" value="1"/>
</dbReference>
<evidence type="ECO:0000313" key="4">
    <source>
        <dbReference type="Proteomes" id="UP000019486"/>
    </source>
</evidence>
<dbReference type="InterPro" id="IPR025251">
    <property type="entry name" value="DUF4213"/>
</dbReference>
<dbReference type="STRING" id="1385369.N825_15505"/>
<dbReference type="Pfam" id="PF04016">
    <property type="entry name" value="DUF364"/>
    <property type="match status" value="1"/>
</dbReference>
<dbReference type="EMBL" id="AVFL01000021">
    <property type="protein sequence ID" value="EWY38042.1"/>
    <property type="molecule type" value="Genomic_DNA"/>
</dbReference>
<proteinExistence type="predicted"/>
<keyword evidence="3" id="KW-0547">Nucleotide-binding</keyword>
<name>W9H000_9PROT</name>
<dbReference type="OrthoDB" id="5918880at2"/>
<dbReference type="AlphaFoldDB" id="W9H000"/>
<keyword evidence="4" id="KW-1185">Reference proteome</keyword>
<dbReference type="PATRIC" id="fig|1385369.3.peg.4955"/>
<keyword evidence="3" id="KW-0067">ATP-binding</keyword>
<sequence length="421" mass="44086">MREVAVGKVPVSMPVLRPGAVIHGPKAMTDTLLGDFASELSRRGFNVAGLIQRNQDVGDGCACVMELVDVASGDAIRISQDLGTGSNSCRVDPAGVAEAGSRLRAALDGKPDLVIVNKFGGLEKSGGGLADELLWAMSEGYPVLTAVSGRLIDDWLEFCGGHCDLLRPDEAALWAWWGGQRLYQDLLFGVGDGEVQRVTRGAHWLLVEGPDGCGLARVPRGADQAGRPLEGFAALGLKGLAALVQSTDLFEAALGVAAINAHYNRPDIVAGDGNGPNTKGPNTNGLDAFTGEEGRVVCVGSFPDVARRMPRARVIDALPSADEYPAAAADWLLPGCAAAVITASTLANRSLPRLLDLARGSRVALAGPGTPLTPRLFSYGVEILAGFVVDDPDGMADCVADDATPKRFKNFGRQVALRRPE</sequence>
<feature type="domain" description="DUF4213" evidence="2">
    <location>
        <begin position="183"/>
        <end position="262"/>
    </location>
</feature>
<evidence type="ECO:0000259" key="2">
    <source>
        <dbReference type="Pfam" id="PF13938"/>
    </source>
</evidence>
<dbReference type="GO" id="GO:0005524">
    <property type="term" value="F:ATP binding"/>
    <property type="evidence" value="ECO:0007669"/>
    <property type="project" value="UniProtKB-KW"/>
</dbReference>
<gene>
    <name evidence="3" type="ORF">N825_15505</name>
</gene>
<dbReference type="InterPro" id="IPR018912">
    <property type="entry name" value="DUF2478"/>
</dbReference>
<dbReference type="Gene3D" id="3.30.390.100">
    <property type="match status" value="1"/>
</dbReference>
<accession>W9H000</accession>
<dbReference type="InterPro" id="IPR007161">
    <property type="entry name" value="DUF364"/>
</dbReference>
<evidence type="ECO:0000313" key="3">
    <source>
        <dbReference type="EMBL" id="EWY38042.1"/>
    </source>
</evidence>
<organism evidence="3 4">
    <name type="scientific">Skermanella stibiiresistens SB22</name>
    <dbReference type="NCBI Taxonomy" id="1385369"/>
    <lineage>
        <taxon>Bacteria</taxon>
        <taxon>Pseudomonadati</taxon>
        <taxon>Pseudomonadota</taxon>
        <taxon>Alphaproteobacteria</taxon>
        <taxon>Rhodospirillales</taxon>
        <taxon>Azospirillaceae</taxon>
        <taxon>Skermanella</taxon>
    </lineage>
</organism>